<feature type="non-terminal residue" evidence="2">
    <location>
        <position position="139"/>
    </location>
</feature>
<evidence type="ECO:0000313" key="3">
    <source>
        <dbReference type="EMBL" id="CAF5223644.1"/>
    </source>
</evidence>
<feature type="non-terminal residue" evidence="2">
    <location>
        <position position="1"/>
    </location>
</feature>
<sequence length="139" mass="14737">DATATTTDHDESRQQETIASGLTTNIITDGSNAASENHHENIDSNGMNNTDELNSSSSPTSKQVNNPEHATSNGVHSTDDFDNEDIQKKMNGVIHDISSGAGDDANTSRRSVTSTHLQDGQVNNSTPDGVDPSTEIDQT</sequence>
<evidence type="ECO:0000313" key="2">
    <source>
        <dbReference type="EMBL" id="CAF5160343.1"/>
    </source>
</evidence>
<organism evidence="2 4">
    <name type="scientific">Rotaria magnacalcarata</name>
    <dbReference type="NCBI Taxonomy" id="392030"/>
    <lineage>
        <taxon>Eukaryota</taxon>
        <taxon>Metazoa</taxon>
        <taxon>Spiralia</taxon>
        <taxon>Gnathifera</taxon>
        <taxon>Rotifera</taxon>
        <taxon>Eurotatoria</taxon>
        <taxon>Bdelloidea</taxon>
        <taxon>Philodinida</taxon>
        <taxon>Philodinidae</taxon>
        <taxon>Rotaria</taxon>
    </lineage>
</organism>
<evidence type="ECO:0000256" key="1">
    <source>
        <dbReference type="SAM" id="MobiDB-lite"/>
    </source>
</evidence>
<protein>
    <submittedName>
        <fullName evidence="2">Uncharacterized protein</fullName>
    </submittedName>
</protein>
<dbReference type="Proteomes" id="UP000681720">
    <property type="component" value="Unassembled WGS sequence"/>
</dbReference>
<gene>
    <name evidence="2" type="ORF">BYL167_LOCUS74389</name>
    <name evidence="3" type="ORF">GIL414_LOCUS85685</name>
</gene>
<dbReference type="EMBL" id="CAJOBH010265305">
    <property type="protein sequence ID" value="CAF5160343.1"/>
    <property type="molecule type" value="Genomic_DNA"/>
</dbReference>
<dbReference type="EMBL" id="CAJOBJ010371527">
    <property type="protein sequence ID" value="CAF5223644.1"/>
    <property type="molecule type" value="Genomic_DNA"/>
</dbReference>
<accession>A0A8S3GDB9</accession>
<feature type="compositionally biased region" description="Polar residues" evidence="1">
    <location>
        <begin position="15"/>
        <end position="35"/>
    </location>
</feature>
<evidence type="ECO:0000313" key="4">
    <source>
        <dbReference type="Proteomes" id="UP000681967"/>
    </source>
</evidence>
<proteinExistence type="predicted"/>
<feature type="compositionally biased region" description="Polar residues" evidence="1">
    <location>
        <begin position="43"/>
        <end position="76"/>
    </location>
</feature>
<name>A0A8S3GDB9_9BILA</name>
<reference evidence="2" key="1">
    <citation type="submission" date="2021-02" db="EMBL/GenBank/DDBJ databases">
        <authorList>
            <person name="Nowell W R."/>
        </authorList>
    </citation>
    <scope>NUCLEOTIDE SEQUENCE</scope>
</reference>
<feature type="compositionally biased region" description="Polar residues" evidence="1">
    <location>
        <begin position="108"/>
        <end position="127"/>
    </location>
</feature>
<dbReference type="AlphaFoldDB" id="A0A8S3GDB9"/>
<feature type="region of interest" description="Disordered" evidence="1">
    <location>
        <begin position="1"/>
        <end position="139"/>
    </location>
</feature>
<dbReference type="Proteomes" id="UP000681967">
    <property type="component" value="Unassembled WGS sequence"/>
</dbReference>
<comment type="caution">
    <text evidence="2">The sequence shown here is derived from an EMBL/GenBank/DDBJ whole genome shotgun (WGS) entry which is preliminary data.</text>
</comment>